<organism evidence="2 3">
    <name type="scientific">Alcanivorax hongdengensis A-11-3</name>
    <dbReference type="NCBI Taxonomy" id="1177179"/>
    <lineage>
        <taxon>Bacteria</taxon>
        <taxon>Pseudomonadati</taxon>
        <taxon>Pseudomonadota</taxon>
        <taxon>Gammaproteobacteria</taxon>
        <taxon>Oceanospirillales</taxon>
        <taxon>Alcanivoracaceae</taxon>
        <taxon>Alcanivorax</taxon>
    </lineage>
</organism>
<keyword evidence="1" id="KW-0472">Membrane</keyword>
<proteinExistence type="predicted"/>
<evidence type="ECO:0000313" key="3">
    <source>
        <dbReference type="Proteomes" id="UP000010164"/>
    </source>
</evidence>
<keyword evidence="1" id="KW-1133">Transmembrane helix</keyword>
<keyword evidence="1" id="KW-0812">Transmembrane</keyword>
<dbReference type="STRING" id="1177179.A11A3_06828"/>
<gene>
    <name evidence="2" type="ORF">A11A3_06828</name>
</gene>
<comment type="caution">
    <text evidence="2">The sequence shown here is derived from an EMBL/GenBank/DDBJ whole genome shotgun (WGS) entry which is preliminary data.</text>
</comment>
<dbReference type="PATRIC" id="fig|1177179.3.peg.1374"/>
<feature type="transmembrane region" description="Helical" evidence="1">
    <location>
        <begin position="29"/>
        <end position="49"/>
    </location>
</feature>
<keyword evidence="3" id="KW-1185">Reference proteome</keyword>
<dbReference type="AlphaFoldDB" id="L0WCN5"/>
<feature type="transmembrane region" description="Helical" evidence="1">
    <location>
        <begin position="61"/>
        <end position="82"/>
    </location>
</feature>
<evidence type="ECO:0000256" key="1">
    <source>
        <dbReference type="SAM" id="Phobius"/>
    </source>
</evidence>
<sequence length="99" mass="10920">MDSHSNNNDTTMAPYNADLHTLLFDLPPLADWVSLPLGIALFVIAVLWSGRVRQPHLANSLCLGILLPVINLTLILVGLHSLGSELNLAWMDLVQQWPI</sequence>
<reference evidence="2 3" key="1">
    <citation type="journal article" date="2012" name="J. Bacteriol.">
        <title>Genome Sequence of the Alkane-Degrading Bacterium Alcanivorax hongdengensis Type Strain A-11-3.</title>
        <authorList>
            <person name="Lai Q."/>
            <person name="Shao Z."/>
        </authorList>
    </citation>
    <scope>NUCLEOTIDE SEQUENCE [LARGE SCALE GENOMIC DNA]</scope>
    <source>
        <strain evidence="2 3">A-11-3</strain>
    </source>
</reference>
<name>L0WCN5_9GAMM</name>
<protein>
    <submittedName>
        <fullName evidence="2">Uncharacterized protein</fullName>
    </submittedName>
</protein>
<dbReference type="Proteomes" id="UP000010164">
    <property type="component" value="Unassembled WGS sequence"/>
</dbReference>
<dbReference type="EMBL" id="AMRJ01000008">
    <property type="protein sequence ID" value="EKF74716.1"/>
    <property type="molecule type" value="Genomic_DNA"/>
</dbReference>
<evidence type="ECO:0000313" key="2">
    <source>
        <dbReference type="EMBL" id="EKF74716.1"/>
    </source>
</evidence>
<accession>L0WCN5</accession>